<dbReference type="PROSITE" id="PS00211">
    <property type="entry name" value="ABC_TRANSPORTER_1"/>
    <property type="match status" value="1"/>
</dbReference>
<reference evidence="5" key="4">
    <citation type="submission" date="2021-09" db="EMBL/GenBank/DDBJ databases">
        <authorList>
            <person name="Gilroy R."/>
        </authorList>
    </citation>
    <scope>NUCLEOTIDE SEQUENCE</scope>
    <source>
        <strain evidence="5">6966</strain>
    </source>
</reference>
<dbReference type="InterPro" id="IPR003593">
    <property type="entry name" value="AAA+_ATPase"/>
</dbReference>
<dbReference type="GO" id="GO:0005524">
    <property type="term" value="F:ATP binding"/>
    <property type="evidence" value="ECO:0007669"/>
    <property type="project" value="UniProtKB-KW"/>
</dbReference>
<evidence type="ECO:0000313" key="5">
    <source>
        <dbReference type="EMBL" id="HJF70183.1"/>
    </source>
</evidence>
<dbReference type="EMBL" id="CP069450">
    <property type="protein sequence ID" value="QRO50082.1"/>
    <property type="molecule type" value="Genomic_DNA"/>
</dbReference>
<reference evidence="6 13" key="3">
    <citation type="submission" date="2021-02" db="EMBL/GenBank/DDBJ databases">
        <title>FDA dAtabase for Regulatory Grade micrObial Sequences (FDA-ARGOS): Supporting development and validation of Infectious Disease Dx tests.</title>
        <authorList>
            <person name="Carlson P."/>
            <person name="Fischbach M."/>
            <person name="Hastie J."/>
            <person name="Bilen M."/>
            <person name="Cheng A."/>
            <person name="Tallon L."/>
            <person name="Sadzewicz L."/>
            <person name="Zhao X."/>
            <person name="Boylan J."/>
            <person name="Ott S."/>
            <person name="Bowen H."/>
            <person name="Vavikolanu K."/>
            <person name="Mehta A."/>
            <person name="Aluvathingal J."/>
            <person name="Nadendla S."/>
            <person name="Yan Y."/>
            <person name="Sichtig H."/>
        </authorList>
    </citation>
    <scope>NUCLEOTIDE SEQUENCE [LARGE SCALE GENOMIC DNA]</scope>
    <source>
        <strain evidence="6 13">FDAARGOS_1229</strain>
    </source>
</reference>
<dbReference type="OrthoDB" id="9802264at2"/>
<dbReference type="STRING" id="1121130.GCA_000519105_01620"/>
<evidence type="ECO:0000313" key="12">
    <source>
        <dbReference type="Proteomes" id="UP000286063"/>
    </source>
</evidence>
<dbReference type="Proteomes" id="UP000286063">
    <property type="component" value="Unassembled WGS sequence"/>
</dbReference>
<dbReference type="PROSITE" id="PS50893">
    <property type="entry name" value="ABC_TRANSPORTER_2"/>
    <property type="match status" value="1"/>
</dbReference>
<dbReference type="GO" id="GO:0016887">
    <property type="term" value="F:ATP hydrolysis activity"/>
    <property type="evidence" value="ECO:0007669"/>
    <property type="project" value="InterPro"/>
</dbReference>
<keyword evidence="13" id="KW-1185">Reference proteome</keyword>
<evidence type="ECO:0000313" key="7">
    <source>
        <dbReference type="EMBL" id="RGV33730.1"/>
    </source>
</evidence>
<dbReference type="EMBL" id="DYVS01000092">
    <property type="protein sequence ID" value="HJF70183.1"/>
    <property type="molecule type" value="Genomic_DNA"/>
</dbReference>
<dbReference type="SMART" id="SM00382">
    <property type="entry name" value="AAA"/>
    <property type="match status" value="1"/>
</dbReference>
<dbReference type="AlphaFoldDB" id="A0A412X0C3"/>
<feature type="domain" description="ABC transporter" evidence="4">
    <location>
        <begin position="2"/>
        <end position="238"/>
    </location>
</feature>
<gene>
    <name evidence="7" type="ORF">DWW18_10015</name>
    <name evidence="9" type="ORF">DWZ68_08585</name>
    <name evidence="8" type="ORF">DXA50_00625</name>
    <name evidence="6" type="ORF">I6J59_00075</name>
    <name evidence="5" type="ORF">K8V05_05455</name>
</gene>
<evidence type="ECO:0000256" key="2">
    <source>
        <dbReference type="ARBA" id="ARBA00022741"/>
    </source>
</evidence>
<keyword evidence="2" id="KW-0547">Nucleotide-binding</keyword>
<dbReference type="InterPro" id="IPR003439">
    <property type="entry name" value="ABC_transporter-like_ATP-bd"/>
</dbReference>
<evidence type="ECO:0000313" key="13">
    <source>
        <dbReference type="Proteomes" id="UP000654720"/>
    </source>
</evidence>
<dbReference type="Proteomes" id="UP000742098">
    <property type="component" value="Unassembled WGS sequence"/>
</dbReference>
<dbReference type="Pfam" id="PF00005">
    <property type="entry name" value="ABC_tran"/>
    <property type="match status" value="1"/>
</dbReference>
<dbReference type="EMBL" id="QRZA01000011">
    <property type="protein sequence ID" value="RGV33730.1"/>
    <property type="molecule type" value="Genomic_DNA"/>
</dbReference>
<dbReference type="InterPro" id="IPR017871">
    <property type="entry name" value="ABC_transporter-like_CS"/>
</dbReference>
<dbReference type="Proteomes" id="UP000654720">
    <property type="component" value="Chromosome"/>
</dbReference>
<protein>
    <submittedName>
        <fullName evidence="7">ATP-binding cassette domain-containing protein</fullName>
    </submittedName>
</protein>
<name>A0A412X0C3_9BACT</name>
<dbReference type="GeneID" id="93097151"/>
<evidence type="ECO:0000313" key="9">
    <source>
        <dbReference type="EMBL" id="RHM43588.1"/>
    </source>
</evidence>
<evidence type="ECO:0000313" key="8">
    <source>
        <dbReference type="EMBL" id="RGY21392.1"/>
    </source>
</evidence>
<organism evidence="7 10">
    <name type="scientific">Butyricimonas virosa</name>
    <dbReference type="NCBI Taxonomy" id="544645"/>
    <lineage>
        <taxon>Bacteria</taxon>
        <taxon>Pseudomonadati</taxon>
        <taxon>Bacteroidota</taxon>
        <taxon>Bacteroidia</taxon>
        <taxon>Bacteroidales</taxon>
        <taxon>Odoribacteraceae</taxon>
        <taxon>Butyricimonas</taxon>
    </lineage>
</organism>
<reference evidence="10 11" key="1">
    <citation type="submission" date="2018-08" db="EMBL/GenBank/DDBJ databases">
        <title>A genome reference for cultivated species of the human gut microbiota.</title>
        <authorList>
            <person name="Zou Y."/>
            <person name="Xue W."/>
            <person name="Luo G."/>
        </authorList>
    </citation>
    <scope>NUCLEOTIDE SEQUENCE [LARGE SCALE GENOMIC DNA]</scope>
    <source>
        <strain evidence="7 10">AF14-49</strain>
        <strain evidence="9 11">AF34-33</strain>
        <strain evidence="8 12">OF02-7</strain>
    </source>
</reference>
<evidence type="ECO:0000256" key="1">
    <source>
        <dbReference type="ARBA" id="ARBA00022448"/>
    </source>
</evidence>
<evidence type="ECO:0000259" key="4">
    <source>
        <dbReference type="PROSITE" id="PS50893"/>
    </source>
</evidence>
<dbReference type="SUPFAM" id="SSF52540">
    <property type="entry name" value="P-loop containing nucleoside triphosphate hydrolases"/>
    <property type="match status" value="1"/>
</dbReference>
<dbReference type="EMBL" id="QSCR01000001">
    <property type="protein sequence ID" value="RGY21392.1"/>
    <property type="molecule type" value="Genomic_DNA"/>
</dbReference>
<evidence type="ECO:0000313" key="10">
    <source>
        <dbReference type="Proteomes" id="UP000283589"/>
    </source>
</evidence>
<dbReference type="PANTHER" id="PTHR43023:SF6">
    <property type="entry name" value="INTERMEMBRANE PHOSPHOLIPID TRANSPORT SYSTEM ATP-BINDING PROTEIN MLAF"/>
    <property type="match status" value="1"/>
</dbReference>
<dbReference type="Proteomes" id="UP000283589">
    <property type="component" value="Unassembled WGS sequence"/>
</dbReference>
<dbReference type="EMBL" id="QRPV01000008">
    <property type="protein sequence ID" value="RHM43588.1"/>
    <property type="molecule type" value="Genomic_DNA"/>
</dbReference>
<dbReference type="Proteomes" id="UP000286038">
    <property type="component" value="Unassembled WGS sequence"/>
</dbReference>
<evidence type="ECO:0000256" key="3">
    <source>
        <dbReference type="ARBA" id="ARBA00022840"/>
    </source>
</evidence>
<sequence length="256" mass="28995">MIRAEGVCKSFDKKEVLTDIDAVFEPGKVNLIIGKSGSGKTVLLKSLIGLHSIDKGKIFYNDRDITVMNNKQIKDIRKELGVVFQGGALFDSLSVLENVKFPLNLFSSMTEKEKTERAIFCLNRVNLNNVENLYPAEISGGMKKRVAIARAIVLQPKYLFCDEPNSGLDPLTSIVIDNLLSELTHEYDMTTVINTHDMNSVFEIGEKVLFIHEGHKEWEGSNEEIMYTNNKALNEFLFSSKLNRMVREKLEKKSEE</sequence>
<keyword evidence="1" id="KW-0813">Transport</keyword>
<accession>A0A412X0C3</accession>
<dbReference type="Gene3D" id="3.40.50.300">
    <property type="entry name" value="P-loop containing nucleotide triphosphate hydrolases"/>
    <property type="match status" value="1"/>
</dbReference>
<dbReference type="PANTHER" id="PTHR43023">
    <property type="entry name" value="PROTEIN TRIGALACTOSYLDIACYLGLYCEROL 3, CHLOROPLASTIC"/>
    <property type="match status" value="1"/>
</dbReference>
<dbReference type="RefSeq" id="WP_027200452.1">
    <property type="nucleotide sequence ID" value="NZ_CABJDM010000008.1"/>
</dbReference>
<evidence type="ECO:0000313" key="6">
    <source>
        <dbReference type="EMBL" id="QRO50082.1"/>
    </source>
</evidence>
<evidence type="ECO:0000313" key="11">
    <source>
        <dbReference type="Proteomes" id="UP000286038"/>
    </source>
</evidence>
<proteinExistence type="predicted"/>
<dbReference type="InterPro" id="IPR027417">
    <property type="entry name" value="P-loop_NTPase"/>
</dbReference>
<keyword evidence="3 7" id="KW-0067">ATP-binding</keyword>
<reference evidence="5" key="2">
    <citation type="journal article" date="2021" name="PeerJ">
        <title>Extensive microbial diversity within the chicken gut microbiome revealed by metagenomics and culture.</title>
        <authorList>
            <person name="Gilroy R."/>
            <person name="Ravi A."/>
            <person name="Getino M."/>
            <person name="Pursley I."/>
            <person name="Horton D.L."/>
            <person name="Alikhan N.F."/>
            <person name="Baker D."/>
            <person name="Gharbi K."/>
            <person name="Hall N."/>
            <person name="Watson M."/>
            <person name="Adriaenssens E.M."/>
            <person name="Foster-Nyarko E."/>
            <person name="Jarju S."/>
            <person name="Secka A."/>
            <person name="Antonio M."/>
            <person name="Oren A."/>
            <person name="Chaudhuri R.R."/>
            <person name="La Ragione R."/>
            <person name="Hildebrand F."/>
            <person name="Pallen M.J."/>
        </authorList>
    </citation>
    <scope>NUCLEOTIDE SEQUENCE</scope>
    <source>
        <strain evidence="5">6966</strain>
    </source>
</reference>